<dbReference type="AlphaFoldDB" id="D7A325"/>
<dbReference type="Gene3D" id="1.25.40.380">
    <property type="entry name" value="Protein of unknown function DUF1810"/>
    <property type="match status" value="1"/>
</dbReference>
<dbReference type="EMBL" id="CP002026">
    <property type="protein sequence ID" value="ADH87743.1"/>
    <property type="molecule type" value="Genomic_DNA"/>
</dbReference>
<evidence type="ECO:0008006" key="3">
    <source>
        <dbReference type="Google" id="ProtNLM"/>
    </source>
</evidence>
<dbReference type="InterPro" id="IPR014937">
    <property type="entry name" value="DUF1810"/>
</dbReference>
<protein>
    <recommendedName>
        <fullName evidence="3">DUF1810 domain-containing protein</fullName>
    </recommendedName>
</protein>
<dbReference type="KEGG" id="sno:Snov_0410"/>
<dbReference type="Pfam" id="PF08837">
    <property type="entry name" value="DUF1810"/>
    <property type="match status" value="1"/>
</dbReference>
<evidence type="ECO:0000313" key="2">
    <source>
        <dbReference type="Proteomes" id="UP000006633"/>
    </source>
</evidence>
<dbReference type="STRING" id="639283.Snov_0410"/>
<dbReference type="Proteomes" id="UP000006633">
    <property type="component" value="Chromosome"/>
</dbReference>
<reference evidence="1 2" key="1">
    <citation type="journal article" date="2012" name="Stand. Genomic Sci.">
        <title>Complete genome sequence of the facultatively chemolithoautotrophic and methylotrophic alpha Proteobacterium Starkeya novella type strain (ATCC 8093(T)).</title>
        <authorList>
            <person name="Kappler U."/>
            <person name="Davenport K."/>
            <person name="Beatson S."/>
            <person name="Lucas S."/>
            <person name="Lapidus A."/>
            <person name="Copeland A."/>
            <person name="Berry K.W."/>
            <person name="Glavina Del Rio T."/>
            <person name="Hammon N."/>
            <person name="Dalin E."/>
            <person name="Tice H."/>
            <person name="Pitluck S."/>
            <person name="Richardson P."/>
            <person name="Bruce D."/>
            <person name="Goodwin L.A."/>
            <person name="Han C."/>
            <person name="Tapia R."/>
            <person name="Detter J.C."/>
            <person name="Chang Y.J."/>
            <person name="Jeffries C.D."/>
            <person name="Land M."/>
            <person name="Hauser L."/>
            <person name="Kyrpides N.C."/>
            <person name="Goker M."/>
            <person name="Ivanova N."/>
            <person name="Klenk H.P."/>
            <person name="Woyke T."/>
        </authorList>
    </citation>
    <scope>NUCLEOTIDE SEQUENCE [LARGE SCALE GENOMIC DNA]</scope>
    <source>
        <strain evidence="2">ATCC 8093 / DSM 506 / JCM 20403 / CCM 1077 / IAM 12100 / NBRC 12443 / NCIMB 10456</strain>
    </source>
</reference>
<dbReference type="SUPFAM" id="SSF140736">
    <property type="entry name" value="Rv1873-like"/>
    <property type="match status" value="1"/>
</dbReference>
<dbReference type="InterPro" id="IPR036287">
    <property type="entry name" value="Rv1873-like_sf"/>
</dbReference>
<dbReference type="RefSeq" id="WP_013165248.1">
    <property type="nucleotide sequence ID" value="NC_014217.1"/>
</dbReference>
<proteinExistence type="predicted"/>
<keyword evidence="2" id="KW-1185">Reference proteome</keyword>
<sequence length="145" mass="16181">MDDPYDLKRFVSAQETVFDTAVAELRAGRKRSHWMWFIFPQLRGLGRSPTAEFYGIGSLKEARAYLAHPVLGPRLERATQAVPLESGRSLHDIFGSPDDMKFRSSMTLFALACDAPDSVFRRALDLGCAGDMDKATLALLDEERA</sequence>
<dbReference type="eggNOG" id="COG5579">
    <property type="taxonomic scope" value="Bacteria"/>
</dbReference>
<gene>
    <name evidence="1" type="ordered locus">Snov_0410</name>
</gene>
<dbReference type="PIRSF" id="PIRSF008546">
    <property type="entry name" value="UCP008546"/>
    <property type="match status" value="1"/>
</dbReference>
<dbReference type="HOGENOM" id="CLU_124534_0_0_5"/>
<evidence type="ECO:0000313" key="1">
    <source>
        <dbReference type="EMBL" id="ADH87743.1"/>
    </source>
</evidence>
<organism evidence="1 2">
    <name type="scientific">Ancylobacter novellus (strain ATCC 8093 / DSM 506 / JCM 20403 / CCM 1077 / IAM 12100 / NBRC 12443 / NCIMB 10456)</name>
    <name type="common">Starkeya novella</name>
    <dbReference type="NCBI Taxonomy" id="639283"/>
    <lineage>
        <taxon>Bacteria</taxon>
        <taxon>Pseudomonadati</taxon>
        <taxon>Pseudomonadota</taxon>
        <taxon>Alphaproteobacteria</taxon>
        <taxon>Hyphomicrobiales</taxon>
        <taxon>Xanthobacteraceae</taxon>
        <taxon>Ancylobacter</taxon>
    </lineage>
</organism>
<accession>D7A325</accession>
<name>D7A325_ANCN5</name>